<accession>A0A0N7MTM9</accession>
<feature type="transmembrane region" description="Helical" evidence="13">
    <location>
        <begin position="90"/>
        <end position="114"/>
    </location>
</feature>
<protein>
    <submittedName>
        <fullName evidence="16">Zn-dependent protease (Includes SpoIVFB)</fullName>
    </submittedName>
</protein>
<organism evidence="16 17">
    <name type="scientific">Candidatus Kryptonium thompsonii</name>
    <dbReference type="NCBI Taxonomy" id="1633631"/>
    <lineage>
        <taxon>Bacteria</taxon>
        <taxon>Pseudomonadati</taxon>
        <taxon>Candidatus Kryptoniota</taxon>
        <taxon>Candidatus Kryptonium</taxon>
    </lineage>
</organism>
<accession>A0A0S4N170</accession>
<keyword evidence="9" id="KW-0862">Zinc</keyword>
<dbReference type="CDD" id="cd06158">
    <property type="entry name" value="S2P-M50_like_1"/>
    <property type="match status" value="1"/>
</dbReference>
<dbReference type="PANTHER" id="PTHR35864">
    <property type="entry name" value="ZINC METALLOPROTEASE MJ0611-RELATED"/>
    <property type="match status" value="1"/>
</dbReference>
<evidence type="ECO:0000256" key="13">
    <source>
        <dbReference type="SAM" id="Phobius"/>
    </source>
</evidence>
<dbReference type="Pfam" id="PF02163">
    <property type="entry name" value="Peptidase_M50"/>
    <property type="match status" value="1"/>
</dbReference>
<evidence type="ECO:0000256" key="2">
    <source>
        <dbReference type="ARBA" id="ARBA00004651"/>
    </source>
</evidence>
<evidence type="ECO:0000256" key="5">
    <source>
        <dbReference type="ARBA" id="ARBA00022670"/>
    </source>
</evidence>
<accession>A0A0P1NX67</accession>
<evidence type="ECO:0000256" key="4">
    <source>
        <dbReference type="ARBA" id="ARBA00022475"/>
    </source>
</evidence>
<evidence type="ECO:0000256" key="7">
    <source>
        <dbReference type="ARBA" id="ARBA00022723"/>
    </source>
</evidence>
<evidence type="ECO:0000259" key="14">
    <source>
        <dbReference type="Pfam" id="PF02163"/>
    </source>
</evidence>
<keyword evidence="6 13" id="KW-0812">Transmembrane</keyword>
<accession>A0A0N7MUK6</accession>
<accession>A0A0P1MC93</accession>
<dbReference type="Proteomes" id="UP000182200">
    <property type="component" value="Unassembled WGS sequence"/>
</dbReference>
<feature type="domain" description="Peptidase M50" evidence="14">
    <location>
        <begin position="6"/>
        <end position="190"/>
    </location>
</feature>
<evidence type="ECO:0000313" key="18">
    <source>
        <dbReference type="Proteomes" id="UP000182200"/>
    </source>
</evidence>
<dbReference type="InterPro" id="IPR052348">
    <property type="entry name" value="Metallopeptidase_M50B"/>
</dbReference>
<evidence type="ECO:0000256" key="8">
    <source>
        <dbReference type="ARBA" id="ARBA00022801"/>
    </source>
</evidence>
<gene>
    <name evidence="16" type="ORF">JGI4_01115</name>
    <name evidence="15" type="ORF">JGI8_00153</name>
</gene>
<dbReference type="STRING" id="1633631.GCA_001442925_01114"/>
<dbReference type="EMBL" id="FAOP01000004">
    <property type="protein sequence ID" value="CUU04812.1"/>
    <property type="molecule type" value="Genomic_DNA"/>
</dbReference>
<keyword evidence="11" id="KW-0482">Metalloprotease</keyword>
<keyword evidence="4" id="KW-1003">Cell membrane</keyword>
<dbReference type="InterPro" id="IPR044537">
    <property type="entry name" value="Rip2-like"/>
</dbReference>
<evidence type="ECO:0000256" key="3">
    <source>
        <dbReference type="ARBA" id="ARBA00007931"/>
    </source>
</evidence>
<feature type="transmembrane region" description="Helical" evidence="13">
    <location>
        <begin position="47"/>
        <end position="70"/>
    </location>
</feature>
<evidence type="ECO:0000313" key="16">
    <source>
        <dbReference type="EMBL" id="CUU04812.1"/>
    </source>
</evidence>
<dbReference type="GO" id="GO:0005886">
    <property type="term" value="C:plasma membrane"/>
    <property type="evidence" value="ECO:0007669"/>
    <property type="project" value="UniProtKB-SubCell"/>
</dbReference>
<evidence type="ECO:0000313" key="15">
    <source>
        <dbReference type="EMBL" id="CUS77710.1"/>
    </source>
</evidence>
<comment type="cofactor">
    <cofactor evidence="1">
        <name>Zn(2+)</name>
        <dbReference type="ChEBI" id="CHEBI:29105"/>
    </cofactor>
</comment>
<evidence type="ECO:0000256" key="11">
    <source>
        <dbReference type="ARBA" id="ARBA00023049"/>
    </source>
</evidence>
<keyword evidence="10 13" id="KW-1133">Transmembrane helix</keyword>
<dbReference type="PANTHER" id="PTHR35864:SF1">
    <property type="entry name" value="ZINC METALLOPROTEASE YWHC-RELATED"/>
    <property type="match status" value="1"/>
</dbReference>
<comment type="subcellular location">
    <subcellularLocation>
        <location evidence="2">Cell membrane</location>
        <topology evidence="2">Multi-pass membrane protein</topology>
    </subcellularLocation>
</comment>
<dbReference type="GO" id="GO:0046872">
    <property type="term" value="F:metal ion binding"/>
    <property type="evidence" value="ECO:0007669"/>
    <property type="project" value="UniProtKB-KW"/>
</dbReference>
<evidence type="ECO:0000313" key="17">
    <source>
        <dbReference type="Proteomes" id="UP000182011"/>
    </source>
</evidence>
<accession>A0A0N7MUM2</accession>
<evidence type="ECO:0000256" key="6">
    <source>
        <dbReference type="ARBA" id="ARBA00022692"/>
    </source>
</evidence>
<accession>A0A0P1L9E3</accession>
<evidence type="ECO:0000256" key="9">
    <source>
        <dbReference type="ARBA" id="ARBA00022833"/>
    </source>
</evidence>
<feature type="transmembrane region" description="Helical" evidence="13">
    <location>
        <begin position="134"/>
        <end position="155"/>
    </location>
</feature>
<feature type="transmembrane region" description="Helical" evidence="13">
    <location>
        <begin position="6"/>
        <end position="26"/>
    </location>
</feature>
<dbReference type="Proteomes" id="UP000182011">
    <property type="component" value="Unassembled WGS sequence"/>
</dbReference>
<accession>A0A0P1NTZ2</accession>
<dbReference type="EMBL" id="CZVI01000001">
    <property type="protein sequence ID" value="CUS77710.1"/>
    <property type="molecule type" value="Genomic_DNA"/>
</dbReference>
<dbReference type="RefSeq" id="WP_047133364.1">
    <property type="nucleotide sequence ID" value="NZ_CZVI01000001.1"/>
</dbReference>
<dbReference type="GO" id="GO:0006508">
    <property type="term" value="P:proteolysis"/>
    <property type="evidence" value="ECO:0007669"/>
    <property type="project" value="UniProtKB-KW"/>
</dbReference>
<comment type="similarity">
    <text evidence="3">Belongs to the peptidase M50B family.</text>
</comment>
<name>A0A0N7MUK6_9BACT</name>
<dbReference type="AlphaFoldDB" id="A0A0N7MUK6"/>
<sequence length="221" mass="24703">METLYLIPILLFSVVVHEVMHGYVALKCGDPTAKYAGRLTLNPIPHIDPVGSILVPLFSILVAGRVFIAWAKPVPVNPLNFKNYKRDSILVSGVGPFSNLFLSLCCTFAVIILLKFEGFFNSFNSETVKLAYEFILKMFYGGIYLNIILGVFNLIPVPPLDGSHILASVLPDRVSESYRQIGFFGIFIVIFLMRVPVFSHIFFSIVRAIAKPMEFLIQILA</sequence>
<evidence type="ECO:0000256" key="10">
    <source>
        <dbReference type="ARBA" id="ARBA00022989"/>
    </source>
</evidence>
<keyword evidence="5 16" id="KW-0645">Protease</keyword>
<keyword evidence="12 13" id="KW-0472">Membrane</keyword>
<reference evidence="16 17" key="1">
    <citation type="submission" date="2015-11" db="EMBL/GenBank/DDBJ databases">
        <authorList>
            <person name="Zhang Y."/>
            <person name="Guo Z."/>
        </authorList>
    </citation>
    <scope>NUCLEOTIDE SEQUENCE [LARGE SCALE GENOMIC DNA]</scope>
    <source>
        <strain evidence="16">JGI-4</strain>
    </source>
</reference>
<dbReference type="InterPro" id="IPR008915">
    <property type="entry name" value="Peptidase_M50"/>
</dbReference>
<proteinExistence type="inferred from homology"/>
<keyword evidence="18" id="KW-1185">Reference proteome</keyword>
<dbReference type="OrthoDB" id="9800627at2"/>
<keyword evidence="8" id="KW-0378">Hydrolase</keyword>
<accession>A0A0P1P8R7</accession>
<evidence type="ECO:0000256" key="12">
    <source>
        <dbReference type="ARBA" id="ARBA00023136"/>
    </source>
</evidence>
<feature type="transmembrane region" description="Helical" evidence="13">
    <location>
        <begin position="181"/>
        <end position="203"/>
    </location>
</feature>
<evidence type="ECO:0000256" key="1">
    <source>
        <dbReference type="ARBA" id="ARBA00001947"/>
    </source>
</evidence>
<dbReference type="GO" id="GO:0008237">
    <property type="term" value="F:metallopeptidase activity"/>
    <property type="evidence" value="ECO:0007669"/>
    <property type="project" value="UniProtKB-KW"/>
</dbReference>
<reference evidence="15 18" key="2">
    <citation type="submission" date="2015-11" db="EMBL/GenBank/DDBJ databases">
        <authorList>
            <person name="Varghese N."/>
        </authorList>
    </citation>
    <scope>NUCLEOTIDE SEQUENCE [LARGE SCALE GENOMIC DNA]</scope>
    <source>
        <strain evidence="15 18">JGI-8</strain>
    </source>
</reference>
<keyword evidence="7" id="KW-0479">Metal-binding</keyword>